<gene>
    <name evidence="1" type="ORF">EOE67_11965</name>
</gene>
<organism evidence="1 2">
    <name type="scientific">Rheinheimera riviphila</name>
    <dbReference type="NCBI Taxonomy" id="1834037"/>
    <lineage>
        <taxon>Bacteria</taxon>
        <taxon>Pseudomonadati</taxon>
        <taxon>Pseudomonadota</taxon>
        <taxon>Gammaproteobacteria</taxon>
        <taxon>Chromatiales</taxon>
        <taxon>Chromatiaceae</taxon>
        <taxon>Rheinheimera</taxon>
    </lineage>
</organism>
<dbReference type="AlphaFoldDB" id="A0A437QR87"/>
<evidence type="ECO:0000313" key="1">
    <source>
        <dbReference type="EMBL" id="RVU37020.1"/>
    </source>
</evidence>
<dbReference type="EMBL" id="SACS01000012">
    <property type="protein sequence ID" value="RVU37020.1"/>
    <property type="molecule type" value="Genomic_DNA"/>
</dbReference>
<dbReference type="OrthoDB" id="7432757at2"/>
<dbReference type="Proteomes" id="UP000283077">
    <property type="component" value="Unassembled WGS sequence"/>
</dbReference>
<proteinExistence type="predicted"/>
<dbReference type="InterPro" id="IPR022050">
    <property type="entry name" value="T_hemolysin"/>
</dbReference>
<evidence type="ECO:0008006" key="3">
    <source>
        <dbReference type="Google" id="ProtNLM"/>
    </source>
</evidence>
<keyword evidence="2" id="KW-1185">Reference proteome</keyword>
<evidence type="ECO:0000313" key="2">
    <source>
        <dbReference type="Proteomes" id="UP000283077"/>
    </source>
</evidence>
<dbReference type="Pfam" id="PF12261">
    <property type="entry name" value="T_hemolysin"/>
    <property type="match status" value="1"/>
</dbReference>
<name>A0A437QR87_9GAMM</name>
<accession>A0A437QR87</accession>
<reference evidence="1 2" key="1">
    <citation type="submission" date="2019-01" db="EMBL/GenBank/DDBJ databases">
        <authorList>
            <person name="Chen W.-M."/>
        </authorList>
    </citation>
    <scope>NUCLEOTIDE SEQUENCE [LARGE SCALE GENOMIC DNA]</scope>
    <source>
        <strain evidence="1 2">KYPC3</strain>
    </source>
</reference>
<sequence length="251" mass="27251">MTVLAPTHEQFCTDAFSTVVTAGSAANMSTLPAGQVLSAPSHEPQVCLIQRTDVRRQQVEQFIAAGFAAVYQADIQQFMPQLLAVSARDSLQAVLGVRGGQSEKLFVEQYLDADISFVLRDIGVLTSRSQIVEIGNLYAANRHYTLLLFVVTAYALYQAGFRHLVCCATPQVQSLLSRHGLLLKTLAEGDPARLTGDASACGTYYQSHPMVCHLDLAQAMTLISADAKLSQLTQQFWSSSQPLVDGQAQEN</sequence>
<comment type="caution">
    <text evidence="1">The sequence shown here is derived from an EMBL/GenBank/DDBJ whole genome shotgun (WGS) entry which is preliminary data.</text>
</comment>
<protein>
    <recommendedName>
        <fullName evidence="3">Thermostable hemolysin</fullName>
    </recommendedName>
</protein>